<accession>A0AC34FPC1</accession>
<evidence type="ECO:0000313" key="1">
    <source>
        <dbReference type="Proteomes" id="UP000887579"/>
    </source>
</evidence>
<dbReference type="WBParaSite" id="ES5_v2.g19219.t1">
    <property type="protein sequence ID" value="ES5_v2.g19219.t1"/>
    <property type="gene ID" value="ES5_v2.g19219"/>
</dbReference>
<organism evidence="1 2">
    <name type="scientific">Panagrolaimus sp. ES5</name>
    <dbReference type="NCBI Taxonomy" id="591445"/>
    <lineage>
        <taxon>Eukaryota</taxon>
        <taxon>Metazoa</taxon>
        <taxon>Ecdysozoa</taxon>
        <taxon>Nematoda</taxon>
        <taxon>Chromadorea</taxon>
        <taxon>Rhabditida</taxon>
        <taxon>Tylenchina</taxon>
        <taxon>Panagrolaimomorpha</taxon>
        <taxon>Panagrolaimoidea</taxon>
        <taxon>Panagrolaimidae</taxon>
        <taxon>Panagrolaimus</taxon>
    </lineage>
</organism>
<proteinExistence type="predicted"/>
<sequence length="312" mass="36062">MISRVNGIYAEKKQLIGFINTSIGDHHGNSFDFIIVDPMTENKVATITYKIDRIQTFLEILPTMTNIFKGIIIDLFQLNLRDTSYQFSYKYCEELREIFRQQKIPSVFLTDEICIFTSYLIAAKINVEFYESVLFVLTHDISKQSKTTFKVTAAEFKFTPNGYQLVKHSIVSSLNFKANPELLHRQICGDPSLNPPPKHVIIPSYGCPKISFKKIFKSYNLILINACVENFQKEFMIETGKWLLDKTYIKYHILPLCSRDIQVYGYFGTDENILDIIKININDPLPISKTAIQSRSLPKSVLRCVCFCYKTH</sequence>
<name>A0AC34FPC1_9BILA</name>
<reference evidence="2" key="1">
    <citation type="submission" date="2022-11" db="UniProtKB">
        <authorList>
            <consortium name="WormBaseParasite"/>
        </authorList>
    </citation>
    <scope>IDENTIFICATION</scope>
</reference>
<protein>
    <submittedName>
        <fullName evidence="2">Uncharacterized protein</fullName>
    </submittedName>
</protein>
<evidence type="ECO:0000313" key="2">
    <source>
        <dbReference type="WBParaSite" id="ES5_v2.g19219.t1"/>
    </source>
</evidence>
<dbReference type="Proteomes" id="UP000887579">
    <property type="component" value="Unplaced"/>
</dbReference>